<sequence>VNHTRALKPPLLKLCACAVPRFRNDGEVTSRSRWIRTKQNTHCRPHRTERVRPDSVHGVRGEGRRTPQPKTKRRDTELSSVQNLDLNRVLSP</sequence>
<accession>A0ABV0MMZ1</accession>
<protein>
    <submittedName>
        <fullName evidence="2">Uncharacterized protein</fullName>
    </submittedName>
</protein>
<reference evidence="2 3" key="1">
    <citation type="submission" date="2021-06" db="EMBL/GenBank/DDBJ databases">
        <authorList>
            <person name="Palmer J.M."/>
        </authorList>
    </citation>
    <scope>NUCLEOTIDE SEQUENCE [LARGE SCALE GENOMIC DNA]</scope>
    <source>
        <strain evidence="2 3">GA_2019</strain>
        <tissue evidence="2">Muscle</tissue>
    </source>
</reference>
<comment type="caution">
    <text evidence="2">The sequence shown here is derived from an EMBL/GenBank/DDBJ whole genome shotgun (WGS) entry which is preliminary data.</text>
</comment>
<organism evidence="2 3">
    <name type="scientific">Goodea atripinnis</name>
    <dbReference type="NCBI Taxonomy" id="208336"/>
    <lineage>
        <taxon>Eukaryota</taxon>
        <taxon>Metazoa</taxon>
        <taxon>Chordata</taxon>
        <taxon>Craniata</taxon>
        <taxon>Vertebrata</taxon>
        <taxon>Euteleostomi</taxon>
        <taxon>Actinopterygii</taxon>
        <taxon>Neopterygii</taxon>
        <taxon>Teleostei</taxon>
        <taxon>Neoteleostei</taxon>
        <taxon>Acanthomorphata</taxon>
        <taxon>Ovalentaria</taxon>
        <taxon>Atherinomorphae</taxon>
        <taxon>Cyprinodontiformes</taxon>
        <taxon>Goodeidae</taxon>
        <taxon>Goodea</taxon>
    </lineage>
</organism>
<evidence type="ECO:0000256" key="1">
    <source>
        <dbReference type="SAM" id="MobiDB-lite"/>
    </source>
</evidence>
<keyword evidence="3" id="KW-1185">Reference proteome</keyword>
<evidence type="ECO:0000313" key="3">
    <source>
        <dbReference type="Proteomes" id="UP001476798"/>
    </source>
</evidence>
<evidence type="ECO:0000313" key="2">
    <source>
        <dbReference type="EMBL" id="MEQ2160478.1"/>
    </source>
</evidence>
<dbReference type="EMBL" id="JAHRIO010008183">
    <property type="protein sequence ID" value="MEQ2160478.1"/>
    <property type="molecule type" value="Genomic_DNA"/>
</dbReference>
<feature type="compositionally biased region" description="Basic residues" evidence="1">
    <location>
        <begin position="36"/>
        <end position="45"/>
    </location>
</feature>
<feature type="compositionally biased region" description="Basic and acidic residues" evidence="1">
    <location>
        <begin position="46"/>
        <end position="65"/>
    </location>
</feature>
<name>A0ABV0MMZ1_9TELE</name>
<feature type="region of interest" description="Disordered" evidence="1">
    <location>
        <begin position="36"/>
        <end position="92"/>
    </location>
</feature>
<gene>
    <name evidence="2" type="ORF">GOODEAATRI_034190</name>
</gene>
<feature type="non-terminal residue" evidence="2">
    <location>
        <position position="1"/>
    </location>
</feature>
<dbReference type="Proteomes" id="UP001476798">
    <property type="component" value="Unassembled WGS sequence"/>
</dbReference>
<proteinExistence type="predicted"/>